<feature type="transmembrane region" description="Helical" evidence="6">
    <location>
        <begin position="159"/>
        <end position="179"/>
    </location>
</feature>
<dbReference type="Ensembl" id="ENSSTUT00000083732.1">
    <property type="protein sequence ID" value="ENSSTUP00000078622.1"/>
    <property type="gene ID" value="ENSSTUG00000034710.1"/>
</dbReference>
<evidence type="ECO:0000313" key="9">
    <source>
        <dbReference type="Proteomes" id="UP000472277"/>
    </source>
</evidence>
<reference evidence="8" key="1">
    <citation type="submission" date="2025-08" db="UniProtKB">
        <authorList>
            <consortium name="Ensembl"/>
        </authorList>
    </citation>
    <scope>IDENTIFICATION</scope>
</reference>
<feature type="transmembrane region" description="Helical" evidence="6">
    <location>
        <begin position="12"/>
        <end position="32"/>
    </location>
</feature>
<evidence type="ECO:0000256" key="2">
    <source>
        <dbReference type="ARBA" id="ARBA00022692"/>
    </source>
</evidence>
<gene>
    <name evidence="8" type="primary">CMTM7</name>
    <name evidence="8" type="synonym">LOC115184452</name>
</gene>
<dbReference type="PROSITE" id="PS51225">
    <property type="entry name" value="MARVEL"/>
    <property type="match status" value="1"/>
</dbReference>
<keyword evidence="3 6" id="KW-1133">Transmembrane helix</keyword>
<sequence length="259" mass="29392">MASRRELLIEIFDYHGFIGVTVLPSLSAVGSWEEVLLFSMDFTVSQKFLELELQDANFCLKKLAFAFLTDCVYWFLTSLNGCISRGLFDAIAVRYCRLRYIFNTGVAVLWCQDAPRLETYWDMETNCYLSVCLQVALLIAFLCVHCARGWTDFSAFRYFEVVTLWFLIAFLIFYLMYVFRLQSKIPCINWTMTELLHYGVGTILVFIASIVAAVKSGGVSELEAGSAFGFIATFLLAVSIWTSYKVTCGSQPTSKSEIL</sequence>
<accession>A0A674C4U7</accession>
<keyword evidence="9" id="KW-1185">Reference proteome</keyword>
<evidence type="ECO:0000256" key="1">
    <source>
        <dbReference type="ARBA" id="ARBA00004141"/>
    </source>
</evidence>
<reference evidence="8" key="2">
    <citation type="submission" date="2025-09" db="UniProtKB">
        <authorList>
            <consortium name="Ensembl"/>
        </authorList>
    </citation>
    <scope>IDENTIFICATION</scope>
</reference>
<evidence type="ECO:0000256" key="4">
    <source>
        <dbReference type="ARBA" id="ARBA00023136"/>
    </source>
</evidence>
<dbReference type="GeneTree" id="ENSGT00510000048725"/>
<evidence type="ECO:0000313" key="8">
    <source>
        <dbReference type="Ensembl" id="ENSSTUP00000078622.1"/>
    </source>
</evidence>
<organism evidence="8 9">
    <name type="scientific">Salmo trutta</name>
    <name type="common">Brown trout</name>
    <dbReference type="NCBI Taxonomy" id="8032"/>
    <lineage>
        <taxon>Eukaryota</taxon>
        <taxon>Metazoa</taxon>
        <taxon>Chordata</taxon>
        <taxon>Craniata</taxon>
        <taxon>Vertebrata</taxon>
        <taxon>Euteleostomi</taxon>
        <taxon>Actinopterygii</taxon>
        <taxon>Neopterygii</taxon>
        <taxon>Teleostei</taxon>
        <taxon>Protacanthopterygii</taxon>
        <taxon>Salmoniformes</taxon>
        <taxon>Salmonidae</taxon>
        <taxon>Salmoninae</taxon>
        <taxon>Salmo</taxon>
    </lineage>
</organism>
<evidence type="ECO:0000256" key="3">
    <source>
        <dbReference type="ARBA" id="ARBA00022989"/>
    </source>
</evidence>
<evidence type="ECO:0000256" key="6">
    <source>
        <dbReference type="SAM" id="Phobius"/>
    </source>
</evidence>
<protein>
    <submittedName>
        <fullName evidence="8">CKLF-like MARVEL transmembrane domain containing 7</fullName>
    </submittedName>
</protein>
<name>A0A674C4U7_SALTR</name>
<dbReference type="InterPro" id="IPR050578">
    <property type="entry name" value="MARVEL-CKLF_proteins"/>
</dbReference>
<dbReference type="AlphaFoldDB" id="A0A674C4U7"/>
<dbReference type="GO" id="GO:0016020">
    <property type="term" value="C:membrane"/>
    <property type="evidence" value="ECO:0007669"/>
    <property type="project" value="UniProtKB-SubCell"/>
</dbReference>
<evidence type="ECO:0000259" key="7">
    <source>
        <dbReference type="PROSITE" id="PS51225"/>
    </source>
</evidence>
<feature type="domain" description="MARVEL" evidence="7">
    <location>
        <begin position="121"/>
        <end position="248"/>
    </location>
</feature>
<feature type="transmembrane region" description="Helical" evidence="6">
    <location>
        <begin position="128"/>
        <end position="147"/>
    </location>
</feature>
<dbReference type="PANTHER" id="PTHR22776">
    <property type="entry name" value="MARVEL-CONTAINING POTENTIAL LIPID RAFT-ASSOCIATED PROTEIN"/>
    <property type="match status" value="1"/>
</dbReference>
<dbReference type="InterPro" id="IPR008253">
    <property type="entry name" value="Marvel"/>
</dbReference>
<dbReference type="Pfam" id="PF01284">
    <property type="entry name" value="MARVEL"/>
    <property type="match status" value="1"/>
</dbReference>
<feature type="transmembrane region" description="Helical" evidence="6">
    <location>
        <begin position="226"/>
        <end position="244"/>
    </location>
</feature>
<dbReference type="Proteomes" id="UP000472277">
    <property type="component" value="Chromosome 3"/>
</dbReference>
<dbReference type="InParanoid" id="A0A674C4U7"/>
<feature type="transmembrane region" description="Helical" evidence="6">
    <location>
        <begin position="195"/>
        <end position="214"/>
    </location>
</feature>
<keyword evidence="4 5" id="KW-0472">Membrane</keyword>
<proteinExistence type="predicted"/>
<comment type="subcellular location">
    <subcellularLocation>
        <location evidence="1">Membrane</location>
        <topology evidence="1">Multi-pass membrane protein</topology>
    </subcellularLocation>
</comment>
<keyword evidence="2 5" id="KW-0812">Transmembrane</keyword>
<evidence type="ECO:0000256" key="5">
    <source>
        <dbReference type="PROSITE-ProRule" id="PRU00581"/>
    </source>
</evidence>
<dbReference type="PANTHER" id="PTHR22776:SF89">
    <property type="entry name" value="CKLF-LIKE MARVEL TRANSMEMBRANE DOMAIN-CONTAINING PROTEIN 7"/>
    <property type="match status" value="1"/>
</dbReference>